<dbReference type="Proteomes" id="UP000189703">
    <property type="component" value="Unplaced"/>
</dbReference>
<evidence type="ECO:0000256" key="7">
    <source>
        <dbReference type="SAM" id="MobiDB-lite"/>
    </source>
</evidence>
<feature type="compositionally biased region" description="Basic and acidic residues" evidence="7">
    <location>
        <begin position="35"/>
        <end position="54"/>
    </location>
</feature>
<feature type="domain" description="SWIM-type" evidence="8">
    <location>
        <begin position="568"/>
        <end position="606"/>
    </location>
</feature>
<dbReference type="OrthoDB" id="1894539at2759"/>
<evidence type="ECO:0000256" key="4">
    <source>
        <dbReference type="ARBA" id="ARBA00022833"/>
    </source>
</evidence>
<dbReference type="KEGG" id="nnu:104588829"/>
<dbReference type="InterPro" id="IPR018289">
    <property type="entry name" value="MULE_transposase_dom"/>
</dbReference>
<evidence type="ECO:0000259" key="8">
    <source>
        <dbReference type="PROSITE" id="PS50966"/>
    </source>
</evidence>
<dbReference type="InterPro" id="IPR004330">
    <property type="entry name" value="FAR1_DNA_bnd_dom"/>
</dbReference>
<keyword evidence="4 6" id="KW-0862">Zinc</keyword>
<dbReference type="eggNOG" id="ENOG502QR4C">
    <property type="taxonomic scope" value="Eukaryota"/>
</dbReference>
<evidence type="ECO:0000313" key="10">
    <source>
        <dbReference type="RefSeq" id="XP_010245238.1"/>
    </source>
</evidence>
<evidence type="ECO:0000256" key="3">
    <source>
        <dbReference type="ARBA" id="ARBA00022771"/>
    </source>
</evidence>
<organism evidence="9 10">
    <name type="scientific">Nelumbo nucifera</name>
    <name type="common">Sacred lotus</name>
    <dbReference type="NCBI Taxonomy" id="4432"/>
    <lineage>
        <taxon>Eukaryota</taxon>
        <taxon>Viridiplantae</taxon>
        <taxon>Streptophyta</taxon>
        <taxon>Embryophyta</taxon>
        <taxon>Tracheophyta</taxon>
        <taxon>Spermatophyta</taxon>
        <taxon>Magnoliopsida</taxon>
        <taxon>Proteales</taxon>
        <taxon>Nelumbonaceae</taxon>
        <taxon>Nelumbo</taxon>
    </lineage>
</organism>
<evidence type="ECO:0000313" key="12">
    <source>
        <dbReference type="RefSeq" id="XP_010245240.1"/>
    </source>
</evidence>
<comment type="similarity">
    <text evidence="1 6">Belongs to the FHY3/FAR1 family.</text>
</comment>
<evidence type="ECO:0000256" key="5">
    <source>
        <dbReference type="PROSITE-ProRule" id="PRU00325"/>
    </source>
</evidence>
<keyword evidence="6" id="KW-0539">Nucleus</keyword>
<dbReference type="InterPro" id="IPR031052">
    <property type="entry name" value="FHY3/FAR1"/>
</dbReference>
<accession>A0A1U7YXG2</accession>
<dbReference type="PROSITE" id="PS50966">
    <property type="entry name" value="ZF_SWIM"/>
    <property type="match status" value="1"/>
</dbReference>
<dbReference type="PANTHER" id="PTHR31669">
    <property type="entry name" value="PROTEIN FAR1-RELATED SEQUENCE 10-RELATED"/>
    <property type="match status" value="1"/>
</dbReference>
<keyword evidence="2 6" id="KW-0479">Metal-binding</keyword>
<dbReference type="RefSeq" id="XP_010245239.1">
    <property type="nucleotide sequence ID" value="XM_010246937.2"/>
</dbReference>
<dbReference type="AlphaFoldDB" id="A0A1U7YXG2"/>
<name>A0A1U7YXG2_NELNU</name>
<dbReference type="GeneID" id="104588829"/>
<sequence>MDKGLCLYQNDEEEYNCFAGTEVNHEYAEEEEGEDREKKDDELVEDAISKKNEEDTVGSDGNNELCPAVRMEFESQDDAHVFYIRYARKMGFSTRKHSTSKSQRTGKVIGRCFCCSHQGYSNAKAIGVEEKKKLRPESRTGCKAMMWIRRKKGDRWVVSQVIKEHNHPLTSPNKRDKLHFQQKLTEDQGKVVKSMHSTGLQTGLMMNFMPLEAGGSRNANSNARNFLNTRRQRDLQKEDLSAILDYFECQRTNNPSFFYSIQVDSDGQMTNFFWTDARSRMDYHFFGDVVCLDPTYGICRYGLPFVPIVGVNHHYQTVLFGSALLFDETEESFVWLLETWMKTMGGQQPKVILTDQESAVGGAISCVLPSARHWFCLWNIMQNAARYIPYAFNANSGFARDFNNCLYGGETIEEFESSWENMLDRYSLRGNLWLMKLYEKREKWASIYRHNTFSASMCNAQHIESINAYFDGYLKMNMPICEFVKQYGRVVVARRQAEIDEDLETNHKNPVLRVGMDIEEEAAKVYTRTIFRKFQDELVQGLNFRHEKIEESGSKFTYSVWKRDHEQARCIVTFDSSNSNAKCSCQLFEVAGYLCKHILKIFLVADVHSIPPQYILKRWTRDAKSGPTVDNQSEEIQSDCYDPYSLRYCNIYREIVSIAAKAVVTEEVFKMAKNGLEATLKEVEVALRRVSISSTELTKEVEGTNNEDLDQSPPSVRLNPWIGNWPELHNV</sequence>
<keyword evidence="3 5" id="KW-0863">Zinc-finger</keyword>
<dbReference type="SMART" id="SM00575">
    <property type="entry name" value="ZnF_PMZ"/>
    <property type="match status" value="1"/>
</dbReference>
<dbReference type="InterPro" id="IPR007527">
    <property type="entry name" value="Znf_SWIM"/>
</dbReference>
<evidence type="ECO:0000313" key="9">
    <source>
        <dbReference type="Proteomes" id="UP000189703"/>
    </source>
</evidence>
<comment type="function">
    <text evidence="6">Putative transcription activator involved in regulating light control of development.</text>
</comment>
<dbReference type="RefSeq" id="XP_010245238.1">
    <property type="nucleotide sequence ID" value="XM_010246936.2"/>
</dbReference>
<reference evidence="10 11" key="1">
    <citation type="submission" date="2025-04" db="UniProtKB">
        <authorList>
            <consortium name="RefSeq"/>
        </authorList>
    </citation>
    <scope>IDENTIFICATION</scope>
</reference>
<dbReference type="InterPro" id="IPR006564">
    <property type="entry name" value="Znf_PMZ"/>
</dbReference>
<evidence type="ECO:0000256" key="6">
    <source>
        <dbReference type="RuleBase" id="RU367018"/>
    </source>
</evidence>
<keyword evidence="9" id="KW-1185">Reference proteome</keyword>
<evidence type="ECO:0000313" key="11">
    <source>
        <dbReference type="RefSeq" id="XP_010245239.1"/>
    </source>
</evidence>
<dbReference type="GO" id="GO:0006355">
    <property type="term" value="P:regulation of DNA-templated transcription"/>
    <property type="evidence" value="ECO:0007669"/>
    <property type="project" value="UniProtKB-UniRule"/>
</dbReference>
<dbReference type="Pfam" id="PF04434">
    <property type="entry name" value="SWIM"/>
    <property type="match status" value="1"/>
</dbReference>
<evidence type="ECO:0000256" key="1">
    <source>
        <dbReference type="ARBA" id="ARBA00005889"/>
    </source>
</evidence>
<evidence type="ECO:0000256" key="2">
    <source>
        <dbReference type="ARBA" id="ARBA00022723"/>
    </source>
</evidence>
<feature type="region of interest" description="Disordered" evidence="7">
    <location>
        <begin position="26"/>
        <end position="61"/>
    </location>
</feature>
<gene>
    <name evidence="10 11 12" type="primary">LOC104588829</name>
</gene>
<dbReference type="Pfam" id="PF10551">
    <property type="entry name" value="MULE"/>
    <property type="match status" value="1"/>
</dbReference>
<dbReference type="Pfam" id="PF03101">
    <property type="entry name" value="FAR1"/>
    <property type="match status" value="1"/>
</dbReference>
<dbReference type="STRING" id="4432.A0A1U7YXG2"/>
<proteinExistence type="inferred from homology"/>
<dbReference type="GO" id="GO:0008270">
    <property type="term" value="F:zinc ion binding"/>
    <property type="evidence" value="ECO:0007669"/>
    <property type="project" value="UniProtKB-UniRule"/>
</dbReference>
<dbReference type="RefSeq" id="XP_010245240.1">
    <property type="nucleotide sequence ID" value="XM_010246938.2"/>
</dbReference>
<dbReference type="PANTHER" id="PTHR31669:SF179">
    <property type="entry name" value="PROTEIN FAR1-RELATED SEQUENCE 5"/>
    <property type="match status" value="1"/>
</dbReference>
<dbReference type="GO" id="GO:0005634">
    <property type="term" value="C:nucleus"/>
    <property type="evidence" value="ECO:0007669"/>
    <property type="project" value="UniProtKB-SubCell"/>
</dbReference>
<comment type="subcellular location">
    <subcellularLocation>
        <location evidence="6">Nucleus</location>
    </subcellularLocation>
</comment>
<protein>
    <recommendedName>
        <fullName evidence="6">Protein FAR1-RELATED SEQUENCE</fullName>
    </recommendedName>
</protein>